<reference evidence="10 11" key="1">
    <citation type="submission" date="2020-03" db="EMBL/GenBank/DDBJ databases">
        <title>WGS of actinomycetes isolated from Thailand.</title>
        <authorList>
            <person name="Thawai C."/>
        </authorList>
    </citation>
    <scope>NUCLEOTIDE SEQUENCE [LARGE SCALE GENOMIC DNA]</scope>
    <source>
        <strain evidence="10 11">HSS6-12</strain>
    </source>
</reference>
<feature type="transmembrane region" description="Helical" evidence="8">
    <location>
        <begin position="337"/>
        <end position="356"/>
    </location>
</feature>
<name>A0ABX0ZCD4_9ACTN</name>
<dbReference type="EMBL" id="JAATEO010000017">
    <property type="protein sequence ID" value="NJP33615.1"/>
    <property type="molecule type" value="Genomic_DNA"/>
</dbReference>
<evidence type="ECO:0000256" key="4">
    <source>
        <dbReference type="ARBA" id="ARBA00022692"/>
    </source>
</evidence>
<evidence type="ECO:0000256" key="7">
    <source>
        <dbReference type="SAM" id="MobiDB-lite"/>
    </source>
</evidence>
<dbReference type="PROSITE" id="PS50850">
    <property type="entry name" value="MFS"/>
    <property type="match status" value="1"/>
</dbReference>
<feature type="transmembrane region" description="Helical" evidence="8">
    <location>
        <begin position="169"/>
        <end position="193"/>
    </location>
</feature>
<evidence type="ECO:0000256" key="5">
    <source>
        <dbReference type="ARBA" id="ARBA00022989"/>
    </source>
</evidence>
<evidence type="ECO:0000313" key="10">
    <source>
        <dbReference type="EMBL" id="NJP33615.1"/>
    </source>
</evidence>
<evidence type="ECO:0000259" key="9">
    <source>
        <dbReference type="PROSITE" id="PS50850"/>
    </source>
</evidence>
<evidence type="ECO:0000313" key="11">
    <source>
        <dbReference type="Proteomes" id="UP000783871"/>
    </source>
</evidence>
<feature type="compositionally biased region" description="Low complexity" evidence="7">
    <location>
        <begin position="511"/>
        <end position="525"/>
    </location>
</feature>
<evidence type="ECO:0000256" key="3">
    <source>
        <dbReference type="ARBA" id="ARBA00022475"/>
    </source>
</evidence>
<dbReference type="Proteomes" id="UP000783871">
    <property type="component" value="Unassembled WGS sequence"/>
</dbReference>
<dbReference type="InterPro" id="IPR020846">
    <property type="entry name" value="MFS_dom"/>
</dbReference>
<feature type="transmembrane region" description="Helical" evidence="8">
    <location>
        <begin position="110"/>
        <end position="131"/>
    </location>
</feature>
<dbReference type="Pfam" id="PF07690">
    <property type="entry name" value="MFS_1"/>
    <property type="match status" value="1"/>
</dbReference>
<evidence type="ECO:0000256" key="8">
    <source>
        <dbReference type="SAM" id="Phobius"/>
    </source>
</evidence>
<comment type="caution">
    <text evidence="10">The sequence shown here is derived from an EMBL/GenBank/DDBJ whole genome shotgun (WGS) entry which is preliminary data.</text>
</comment>
<feature type="domain" description="Major facilitator superfamily (MFS) profile" evidence="9">
    <location>
        <begin position="19"/>
        <end position="506"/>
    </location>
</feature>
<feature type="transmembrane region" description="Helical" evidence="8">
    <location>
        <begin position="53"/>
        <end position="73"/>
    </location>
</feature>
<feature type="transmembrane region" description="Helical" evidence="8">
    <location>
        <begin position="483"/>
        <end position="502"/>
    </location>
</feature>
<keyword evidence="2" id="KW-0813">Transport</keyword>
<keyword evidence="11" id="KW-1185">Reference proteome</keyword>
<feature type="transmembrane region" description="Helical" evidence="8">
    <location>
        <begin position="308"/>
        <end position="330"/>
    </location>
</feature>
<protein>
    <submittedName>
        <fullName evidence="10">MFS transporter</fullName>
    </submittedName>
</protein>
<dbReference type="PANTHER" id="PTHR42718">
    <property type="entry name" value="MAJOR FACILITATOR SUPERFAMILY MULTIDRUG TRANSPORTER MFSC"/>
    <property type="match status" value="1"/>
</dbReference>
<sequence>MDVNESEAGPRAGRREWVGLAVLALPTLLLALDLNVLYLALPHLSADLAPDAAQLLWIMDIYGFMIAGFLVTMGTLGDRIGRRRLLMIGAAAFGAASVVAAYSTSAEMLIATRALLGVAGATLMPSTLSLISNMFRNAQQRTMAIGIWMSCFMIGSIVGPLIGGALLESFWWGSVFLLGVPVMVVLLIAAPALLPEYRNPDAGRLDLVSVGLSLATVLPVVWGLKELAKDGFGAQPLLAMVVGLVIGVLFVHRQRRLTHPLLDVRLFANRTFSAALLIMLIGGATIGGIALLFAQYAQLVEGLSPLRAGLWMLPYAVSMLVGSMLAPMVAQRVAPGYVVAGGMAIAAVGYALIGLVGSAGGLGLAVTGLVIVYLGFGPGAVLGTDLIIGAAPPERAGSASSMSETSTELGVALGVALLGSVGTAVYRSEVAPAVPAGLPDDASEAAEESLAGASGVVGQLPDQAGAALLEAARDAFTSGFNTAGVVSAGLAVLLAVLSALLLRRVRPTAEQAAADAAQGSGEAAAGTGGSPKPARQ</sequence>
<keyword evidence="6 8" id="KW-0472">Membrane</keyword>
<feature type="region of interest" description="Disordered" evidence="7">
    <location>
        <begin position="511"/>
        <end position="536"/>
    </location>
</feature>
<feature type="transmembrane region" description="Helical" evidence="8">
    <location>
        <begin position="143"/>
        <end position="163"/>
    </location>
</feature>
<keyword evidence="3" id="KW-1003">Cell membrane</keyword>
<dbReference type="CDD" id="cd17321">
    <property type="entry name" value="MFS_MMR_MDR_like"/>
    <property type="match status" value="1"/>
</dbReference>
<evidence type="ECO:0000256" key="6">
    <source>
        <dbReference type="ARBA" id="ARBA00023136"/>
    </source>
</evidence>
<feature type="transmembrane region" description="Helical" evidence="8">
    <location>
        <begin position="234"/>
        <end position="251"/>
    </location>
</feature>
<feature type="transmembrane region" description="Helical" evidence="8">
    <location>
        <begin position="20"/>
        <end position="41"/>
    </location>
</feature>
<dbReference type="Gene3D" id="1.20.1250.20">
    <property type="entry name" value="MFS general substrate transporter like domains"/>
    <property type="match status" value="1"/>
</dbReference>
<feature type="transmembrane region" description="Helical" evidence="8">
    <location>
        <begin position="362"/>
        <end position="388"/>
    </location>
</feature>
<keyword evidence="5 8" id="KW-1133">Transmembrane helix</keyword>
<dbReference type="InterPro" id="IPR036259">
    <property type="entry name" value="MFS_trans_sf"/>
</dbReference>
<feature type="transmembrane region" description="Helical" evidence="8">
    <location>
        <begin position="85"/>
        <end position="104"/>
    </location>
</feature>
<gene>
    <name evidence="10" type="ORF">HCJ94_16910</name>
</gene>
<accession>A0ABX0ZCD4</accession>
<proteinExistence type="predicted"/>
<organism evidence="10 11">
    <name type="scientific">Micromonospora thermarum</name>
    <dbReference type="NCBI Taxonomy" id="2720024"/>
    <lineage>
        <taxon>Bacteria</taxon>
        <taxon>Bacillati</taxon>
        <taxon>Actinomycetota</taxon>
        <taxon>Actinomycetes</taxon>
        <taxon>Micromonosporales</taxon>
        <taxon>Micromonosporaceae</taxon>
        <taxon>Micromonospora</taxon>
    </lineage>
</organism>
<keyword evidence="4 8" id="KW-0812">Transmembrane</keyword>
<feature type="transmembrane region" description="Helical" evidence="8">
    <location>
        <begin position="205"/>
        <end position="222"/>
    </location>
</feature>
<feature type="transmembrane region" description="Helical" evidence="8">
    <location>
        <begin position="272"/>
        <end position="296"/>
    </location>
</feature>
<dbReference type="PANTHER" id="PTHR42718:SF47">
    <property type="entry name" value="METHYL VIOLOGEN RESISTANCE PROTEIN SMVA"/>
    <property type="match status" value="1"/>
</dbReference>
<comment type="subcellular location">
    <subcellularLocation>
        <location evidence="1">Cell membrane</location>
        <topology evidence="1">Multi-pass membrane protein</topology>
    </subcellularLocation>
</comment>
<dbReference type="Gene3D" id="1.20.1720.10">
    <property type="entry name" value="Multidrug resistance protein D"/>
    <property type="match status" value="1"/>
</dbReference>
<dbReference type="InterPro" id="IPR011701">
    <property type="entry name" value="MFS"/>
</dbReference>
<evidence type="ECO:0000256" key="1">
    <source>
        <dbReference type="ARBA" id="ARBA00004651"/>
    </source>
</evidence>
<feature type="transmembrane region" description="Helical" evidence="8">
    <location>
        <begin position="409"/>
        <end position="426"/>
    </location>
</feature>
<dbReference type="SUPFAM" id="SSF103473">
    <property type="entry name" value="MFS general substrate transporter"/>
    <property type="match status" value="1"/>
</dbReference>
<evidence type="ECO:0000256" key="2">
    <source>
        <dbReference type="ARBA" id="ARBA00022448"/>
    </source>
</evidence>